<evidence type="ECO:0000313" key="1">
    <source>
        <dbReference type="EMBL" id="JAH38676.1"/>
    </source>
</evidence>
<sequence length="45" mass="5037">MPTNSRTGTACVSTSNTKNKNKNKIKKFILVFQADVQTDVMLHII</sequence>
<reference evidence="1" key="2">
    <citation type="journal article" date="2015" name="Fish Shellfish Immunol.">
        <title>Early steps in the European eel (Anguilla anguilla)-Vibrio vulnificus interaction in the gills: Role of the RtxA13 toxin.</title>
        <authorList>
            <person name="Callol A."/>
            <person name="Pajuelo D."/>
            <person name="Ebbesson L."/>
            <person name="Teles M."/>
            <person name="MacKenzie S."/>
            <person name="Amaro C."/>
        </authorList>
    </citation>
    <scope>NUCLEOTIDE SEQUENCE</scope>
</reference>
<accession>A0A0E9SBL5</accession>
<dbReference type="AlphaFoldDB" id="A0A0E9SBL5"/>
<organism evidence="1">
    <name type="scientific">Anguilla anguilla</name>
    <name type="common">European freshwater eel</name>
    <name type="synonym">Muraena anguilla</name>
    <dbReference type="NCBI Taxonomy" id="7936"/>
    <lineage>
        <taxon>Eukaryota</taxon>
        <taxon>Metazoa</taxon>
        <taxon>Chordata</taxon>
        <taxon>Craniata</taxon>
        <taxon>Vertebrata</taxon>
        <taxon>Euteleostomi</taxon>
        <taxon>Actinopterygii</taxon>
        <taxon>Neopterygii</taxon>
        <taxon>Teleostei</taxon>
        <taxon>Anguilliformes</taxon>
        <taxon>Anguillidae</taxon>
        <taxon>Anguilla</taxon>
    </lineage>
</organism>
<protein>
    <submittedName>
        <fullName evidence="1">Uncharacterized protein</fullName>
    </submittedName>
</protein>
<reference evidence="1" key="1">
    <citation type="submission" date="2014-11" db="EMBL/GenBank/DDBJ databases">
        <authorList>
            <person name="Amaro Gonzalez C."/>
        </authorList>
    </citation>
    <scope>NUCLEOTIDE SEQUENCE</scope>
</reference>
<proteinExistence type="predicted"/>
<dbReference type="EMBL" id="GBXM01069901">
    <property type="protein sequence ID" value="JAH38676.1"/>
    <property type="molecule type" value="Transcribed_RNA"/>
</dbReference>
<name>A0A0E9SBL5_ANGAN</name>